<feature type="binding site" evidence="5">
    <location>
        <position position="157"/>
    </location>
    <ligand>
        <name>AMP</name>
        <dbReference type="ChEBI" id="CHEBI:456215"/>
    </ligand>
</feature>
<keyword evidence="2 5" id="KW-0545">Nucleotide biosynthesis</keyword>
<evidence type="ECO:0000256" key="5">
    <source>
        <dbReference type="HAMAP-Rule" id="MF_00235"/>
    </source>
</evidence>
<dbReference type="SUPFAM" id="SSF52540">
    <property type="entry name" value="P-loop containing nucleoside triphosphate hydrolases"/>
    <property type="match status" value="1"/>
</dbReference>
<comment type="catalytic activity">
    <reaction evidence="5 7">
        <text>AMP + ATP = 2 ADP</text>
        <dbReference type="Rhea" id="RHEA:12973"/>
        <dbReference type="ChEBI" id="CHEBI:30616"/>
        <dbReference type="ChEBI" id="CHEBI:456215"/>
        <dbReference type="ChEBI" id="CHEBI:456216"/>
        <dbReference type="EC" id="2.7.4.3"/>
    </reaction>
</comment>
<dbReference type="PROSITE" id="PS00113">
    <property type="entry name" value="ADENYLATE_KINASE"/>
    <property type="match status" value="1"/>
</dbReference>
<evidence type="ECO:0000256" key="7">
    <source>
        <dbReference type="RuleBase" id="RU003331"/>
    </source>
</evidence>
<evidence type="ECO:0000313" key="9">
    <source>
        <dbReference type="Proteomes" id="UP000320781"/>
    </source>
</evidence>
<protein>
    <recommendedName>
        <fullName evidence="5 7">Adenylate kinase</fullName>
        <shortName evidence="5">AK</shortName>
        <ecNumber evidence="5 7">2.7.4.3</ecNumber>
    </recommendedName>
    <alternativeName>
        <fullName evidence="5">ATP-AMP transphosphorylase</fullName>
    </alternativeName>
    <alternativeName>
        <fullName evidence="5">ATP:AMP phosphotransferase</fullName>
    </alternativeName>
    <alternativeName>
        <fullName evidence="5">Adenylate monophosphate kinase</fullName>
    </alternativeName>
</protein>
<dbReference type="HAMAP" id="MF_00235">
    <property type="entry name" value="Adenylate_kinase_Adk"/>
    <property type="match status" value="1"/>
</dbReference>
<comment type="domain">
    <text evidence="5">Consists of three domains, a large central CORE domain and two small peripheral domains, NMPbind and LID, which undergo movements during catalysis. The LID domain closes over the site of phosphoryl transfer upon ATP binding. Assembling and dissambling the active center during each catalytic cycle provides an effective means to prevent ATP hydrolysis.</text>
</comment>
<keyword evidence="4 5" id="KW-0418">Kinase</keyword>
<comment type="function">
    <text evidence="5">Catalyzes the reversible transfer of the terminal phosphate group between ATP and AMP. Plays an important role in cellular energy homeostasis and in adenine nucleotide metabolism.</text>
</comment>
<feature type="binding site" evidence="5">
    <location>
        <position position="90"/>
    </location>
    <ligand>
        <name>AMP</name>
        <dbReference type="ChEBI" id="CHEBI:456215"/>
    </ligand>
</feature>
<evidence type="ECO:0000256" key="6">
    <source>
        <dbReference type="RuleBase" id="RU003330"/>
    </source>
</evidence>
<feature type="binding site" evidence="5">
    <location>
        <position position="36"/>
    </location>
    <ligand>
        <name>AMP</name>
        <dbReference type="ChEBI" id="CHEBI:456215"/>
    </ligand>
</feature>
<feature type="binding site" evidence="5">
    <location>
        <position position="196"/>
    </location>
    <ligand>
        <name>ATP</name>
        <dbReference type="ChEBI" id="CHEBI:30616"/>
    </ligand>
</feature>
<feature type="binding site" evidence="5">
    <location>
        <begin position="83"/>
        <end position="86"/>
    </location>
    <ligand>
        <name>AMP</name>
        <dbReference type="ChEBI" id="CHEBI:456215"/>
    </ligand>
</feature>
<dbReference type="UniPathway" id="UPA00588">
    <property type="reaction ID" value="UER00649"/>
</dbReference>
<dbReference type="NCBIfam" id="NF001380">
    <property type="entry name" value="PRK00279.1-2"/>
    <property type="match status" value="1"/>
</dbReference>
<feature type="binding site" evidence="5">
    <location>
        <position position="125"/>
    </location>
    <ligand>
        <name>ATP</name>
        <dbReference type="ChEBI" id="CHEBI:30616"/>
    </ligand>
</feature>
<feature type="binding site" evidence="5">
    <location>
        <begin position="57"/>
        <end position="59"/>
    </location>
    <ligand>
        <name>AMP</name>
        <dbReference type="ChEBI" id="CHEBI:456215"/>
    </ligand>
</feature>
<evidence type="ECO:0000313" key="8">
    <source>
        <dbReference type="EMBL" id="TES87067.1"/>
    </source>
</evidence>
<dbReference type="AlphaFoldDB" id="A0A523QMP2"/>
<feature type="binding site" evidence="5">
    <location>
        <begin position="134"/>
        <end position="135"/>
    </location>
    <ligand>
        <name>ATP</name>
        <dbReference type="ChEBI" id="CHEBI:30616"/>
    </ligand>
</feature>
<keyword evidence="3 5" id="KW-0547">Nucleotide-binding</keyword>
<dbReference type="Gene3D" id="3.40.50.300">
    <property type="entry name" value="P-loop containing nucleotide triphosphate hydrolases"/>
    <property type="match status" value="1"/>
</dbReference>
<dbReference type="PRINTS" id="PR00094">
    <property type="entry name" value="ADENYLTKNASE"/>
</dbReference>
<name>A0A523QMP2_UNCAE</name>
<evidence type="ECO:0000256" key="3">
    <source>
        <dbReference type="ARBA" id="ARBA00022741"/>
    </source>
</evidence>
<feature type="binding site" evidence="5">
    <location>
        <position position="168"/>
    </location>
    <ligand>
        <name>AMP</name>
        <dbReference type="ChEBI" id="CHEBI:456215"/>
    </ligand>
</feature>
<dbReference type="CDD" id="cd01428">
    <property type="entry name" value="ADK"/>
    <property type="match status" value="1"/>
</dbReference>
<dbReference type="InterPro" id="IPR006259">
    <property type="entry name" value="Adenyl_kin_sub"/>
</dbReference>
<dbReference type="PANTHER" id="PTHR23359">
    <property type="entry name" value="NUCLEOTIDE KINASE"/>
    <property type="match status" value="1"/>
</dbReference>
<dbReference type="InterPro" id="IPR000850">
    <property type="entry name" value="Adenylat/UMP-CMP_kin"/>
</dbReference>
<comment type="pathway">
    <text evidence="5">Purine metabolism; AMP biosynthesis via salvage pathway; AMP from ADP: step 1/1.</text>
</comment>
<dbReference type="GO" id="GO:0044209">
    <property type="term" value="P:AMP salvage"/>
    <property type="evidence" value="ECO:0007669"/>
    <property type="project" value="UniProtKB-UniRule"/>
</dbReference>
<comment type="similarity">
    <text evidence="5 6">Belongs to the adenylate kinase family.</text>
</comment>
<evidence type="ECO:0000256" key="2">
    <source>
        <dbReference type="ARBA" id="ARBA00022727"/>
    </source>
</evidence>
<feature type="binding site" evidence="5">
    <location>
        <begin position="10"/>
        <end position="15"/>
    </location>
    <ligand>
        <name>ATP</name>
        <dbReference type="ChEBI" id="CHEBI:30616"/>
    </ligand>
</feature>
<comment type="subcellular location">
    <subcellularLocation>
        <location evidence="5 7">Cytoplasm</location>
    </subcellularLocation>
</comment>
<organism evidence="8 9">
    <name type="scientific">Aerophobetes bacterium</name>
    <dbReference type="NCBI Taxonomy" id="2030807"/>
    <lineage>
        <taxon>Bacteria</taxon>
        <taxon>Candidatus Aerophobota</taxon>
    </lineage>
</organism>
<evidence type="ECO:0000256" key="4">
    <source>
        <dbReference type="ARBA" id="ARBA00022777"/>
    </source>
</evidence>
<comment type="subunit">
    <text evidence="5 7">Monomer.</text>
</comment>
<evidence type="ECO:0000256" key="1">
    <source>
        <dbReference type="ARBA" id="ARBA00022679"/>
    </source>
</evidence>
<keyword evidence="1 5" id="KW-0808">Transferase</keyword>
<comment type="caution">
    <text evidence="5">Lacks conserved residue(s) required for the propagation of feature annotation.</text>
</comment>
<dbReference type="Proteomes" id="UP000320781">
    <property type="component" value="Unassembled WGS sequence"/>
</dbReference>
<comment type="caution">
    <text evidence="8">The sequence shown here is derived from an EMBL/GenBank/DDBJ whole genome shotgun (WGS) entry which is preliminary data.</text>
</comment>
<sequence length="210" mass="23422">MRIVLLGPPGSGKGTQAQKLGRNLGLPHVGMGDMLREALKNRTSLGERAKEFMDSGKLVPDSIILELLGERMKGTKEGFILDGFPRTLEQAKRLGALLEKERENLDAVINLKVREETILRRLPGRLVCSECGKVYQRANLSSSTQRCPSCGAPLLSRTDDVSDTLKKRIEIYLEHTHPLIDYYKKKGILQDVSGEGNPQEVFDRIVKILN</sequence>
<dbReference type="EMBL" id="SOKU01000014">
    <property type="protein sequence ID" value="TES87067.1"/>
    <property type="molecule type" value="Genomic_DNA"/>
</dbReference>
<dbReference type="EC" id="2.7.4.3" evidence="5 7"/>
<dbReference type="Pfam" id="PF00406">
    <property type="entry name" value="ADK"/>
    <property type="match status" value="1"/>
</dbReference>
<dbReference type="NCBIfam" id="NF011100">
    <property type="entry name" value="PRK14527.1"/>
    <property type="match status" value="1"/>
</dbReference>
<dbReference type="FunFam" id="3.40.50.300:FF:000106">
    <property type="entry name" value="Adenylate kinase mitochondrial"/>
    <property type="match status" value="1"/>
</dbReference>
<dbReference type="GO" id="GO:0004017">
    <property type="term" value="F:AMP kinase activity"/>
    <property type="evidence" value="ECO:0007669"/>
    <property type="project" value="UniProtKB-UniRule"/>
</dbReference>
<keyword evidence="5 7" id="KW-0067">ATP-binding</keyword>
<proteinExistence type="inferred from homology"/>
<dbReference type="NCBIfam" id="TIGR01351">
    <property type="entry name" value="adk"/>
    <property type="match status" value="1"/>
</dbReference>
<dbReference type="NCBIfam" id="NF001381">
    <property type="entry name" value="PRK00279.1-3"/>
    <property type="match status" value="1"/>
</dbReference>
<reference evidence="8 9" key="1">
    <citation type="submission" date="2019-03" db="EMBL/GenBank/DDBJ databases">
        <title>Metabolic potential of uncultured bacteria and archaea associated with petroleum seepage in deep-sea sediments.</title>
        <authorList>
            <person name="Dong X."/>
            <person name="Hubert C."/>
        </authorList>
    </citation>
    <scope>NUCLEOTIDE SEQUENCE [LARGE SCALE GENOMIC DNA]</scope>
    <source>
        <strain evidence="8">E44_bin92</strain>
    </source>
</reference>
<dbReference type="InterPro" id="IPR033690">
    <property type="entry name" value="Adenylat_kinase_CS"/>
</dbReference>
<gene>
    <name evidence="5" type="primary">adk</name>
    <name evidence="8" type="ORF">E3J95_00295</name>
</gene>
<dbReference type="GO" id="GO:0005737">
    <property type="term" value="C:cytoplasm"/>
    <property type="evidence" value="ECO:0007669"/>
    <property type="project" value="UniProtKB-SubCell"/>
</dbReference>
<dbReference type="InterPro" id="IPR027417">
    <property type="entry name" value="P-loop_NTPase"/>
</dbReference>
<accession>A0A523QMP2</accession>
<keyword evidence="5" id="KW-0963">Cytoplasm</keyword>
<dbReference type="GO" id="GO:0005524">
    <property type="term" value="F:ATP binding"/>
    <property type="evidence" value="ECO:0007669"/>
    <property type="project" value="UniProtKB-UniRule"/>
</dbReference>
<feature type="region of interest" description="NMP" evidence="5">
    <location>
        <begin position="30"/>
        <end position="59"/>
    </location>
</feature>